<comment type="catalytic activity">
    <reaction evidence="5">
        <text>N(tele)-phospho-L-histidyl/O-phospho-L-threonyl-[pyruvate, phosphate dikinase] + phosphate + H(+) = N(tele)-phospho-L-histidyl/L-threonyl-[pyruvate, phosphate dikinase] + diphosphate</text>
        <dbReference type="Rhea" id="RHEA:43696"/>
        <dbReference type="Rhea" id="RHEA-COMP:10650"/>
        <dbReference type="Rhea" id="RHEA-COMP:10651"/>
        <dbReference type="ChEBI" id="CHEBI:15378"/>
        <dbReference type="ChEBI" id="CHEBI:30013"/>
        <dbReference type="ChEBI" id="CHEBI:33019"/>
        <dbReference type="ChEBI" id="CHEBI:43474"/>
        <dbReference type="ChEBI" id="CHEBI:61977"/>
        <dbReference type="ChEBI" id="CHEBI:83586"/>
        <dbReference type="EC" id="2.7.4.27"/>
    </reaction>
</comment>
<evidence type="ECO:0000256" key="1">
    <source>
        <dbReference type="ARBA" id="ARBA00022527"/>
    </source>
</evidence>
<dbReference type="EC" id="2.7.11.32" evidence="5"/>
<comment type="similarity">
    <text evidence="5">Belongs to the pyruvate, phosphate/water dikinase regulatory protein family. PDRP subfamily.</text>
</comment>
<dbReference type="InterPro" id="IPR005177">
    <property type="entry name" value="Kinase-pyrophosphorylase"/>
</dbReference>
<evidence type="ECO:0000256" key="5">
    <source>
        <dbReference type="HAMAP-Rule" id="MF_00921"/>
    </source>
</evidence>
<keyword evidence="3 5" id="KW-0547">Nucleotide-binding</keyword>
<keyword evidence="4 5" id="KW-0418">Kinase</keyword>
<comment type="catalytic activity">
    <reaction evidence="5">
        <text>N(tele)-phospho-L-histidyl/L-threonyl-[pyruvate, phosphate dikinase] + ADP = N(tele)-phospho-L-histidyl/O-phospho-L-threonyl-[pyruvate, phosphate dikinase] + AMP + H(+)</text>
        <dbReference type="Rhea" id="RHEA:43692"/>
        <dbReference type="Rhea" id="RHEA-COMP:10650"/>
        <dbReference type="Rhea" id="RHEA-COMP:10651"/>
        <dbReference type="ChEBI" id="CHEBI:15378"/>
        <dbReference type="ChEBI" id="CHEBI:30013"/>
        <dbReference type="ChEBI" id="CHEBI:61977"/>
        <dbReference type="ChEBI" id="CHEBI:83586"/>
        <dbReference type="ChEBI" id="CHEBI:456215"/>
        <dbReference type="ChEBI" id="CHEBI:456216"/>
        <dbReference type="EC" id="2.7.11.32"/>
    </reaction>
</comment>
<dbReference type="PANTHER" id="PTHR31756">
    <property type="entry name" value="PYRUVATE, PHOSPHATE DIKINASE REGULATORY PROTEIN 1, CHLOROPLASTIC"/>
    <property type="match status" value="1"/>
</dbReference>
<dbReference type="GO" id="GO:0043531">
    <property type="term" value="F:ADP binding"/>
    <property type="evidence" value="ECO:0007669"/>
    <property type="project" value="UniProtKB-UniRule"/>
</dbReference>
<comment type="caution">
    <text evidence="6">The sequence shown here is derived from an EMBL/GenBank/DDBJ whole genome shotgun (WGS) entry which is preliminary data.</text>
</comment>
<dbReference type="GO" id="GO:0004674">
    <property type="term" value="F:protein serine/threonine kinase activity"/>
    <property type="evidence" value="ECO:0007669"/>
    <property type="project" value="UniProtKB-UniRule"/>
</dbReference>
<evidence type="ECO:0000256" key="3">
    <source>
        <dbReference type="ARBA" id="ARBA00022741"/>
    </source>
</evidence>
<keyword evidence="2 5" id="KW-0808">Transferase</keyword>
<dbReference type="HAMAP" id="MF_00921">
    <property type="entry name" value="PDRP"/>
    <property type="match status" value="1"/>
</dbReference>
<keyword evidence="1 5" id="KW-0723">Serine/threonine-protein kinase</keyword>
<sequence length="267" mass="29641">MMTQMNLYLISDAVGETAHQVTAATLLQFPNVTPHVRTFPFVNDLKELKQIMLEAKAQQAIVVLTLVTPELVQWAQDFAAEQKIPLIDYLSPLTKAVEQLTHQTPLRKPGMRHAINQDYFDQMAAVDFAVAHDDGQNIQTFGAADIVVLGVSRTSKTPISMYLANQRLKVANLPLIPGTPVPDSIYQLKDVHFVGLTIQPERLAAVRKTRMAAIGLPSPNHYTDLSAIDTELVQARQVFHKLNIQPIDMTNRSVEEAAALIMEQIAD</sequence>
<dbReference type="GO" id="GO:0016776">
    <property type="term" value="F:phosphotransferase activity, phosphate group as acceptor"/>
    <property type="evidence" value="ECO:0007669"/>
    <property type="project" value="UniProtKB-UniRule"/>
</dbReference>
<evidence type="ECO:0000256" key="2">
    <source>
        <dbReference type="ARBA" id="ARBA00022679"/>
    </source>
</evidence>
<name>A0A0R1GJI8_9LACO</name>
<evidence type="ECO:0000256" key="4">
    <source>
        <dbReference type="ARBA" id="ARBA00022777"/>
    </source>
</evidence>
<evidence type="ECO:0000313" key="7">
    <source>
        <dbReference type="Proteomes" id="UP000051461"/>
    </source>
</evidence>
<proteinExistence type="inferred from homology"/>
<protein>
    <recommendedName>
        <fullName evidence="5">Putative pyruvate, phosphate dikinase regulatory protein</fullName>
        <shortName evidence="5">PPDK regulatory protein</shortName>
        <ecNumber evidence="5">2.7.11.32</ecNumber>
        <ecNumber evidence="5">2.7.4.27</ecNumber>
    </recommendedName>
</protein>
<dbReference type="Proteomes" id="UP000051461">
    <property type="component" value="Unassembled WGS sequence"/>
</dbReference>
<dbReference type="PATRIC" id="fig|1423726.3.peg.851"/>
<dbReference type="PANTHER" id="PTHR31756:SF3">
    <property type="entry name" value="PYRUVATE, PHOSPHATE DIKINASE REGULATORY PROTEIN 1, CHLOROPLASTIC"/>
    <property type="match status" value="1"/>
</dbReference>
<dbReference type="InterPro" id="IPR026565">
    <property type="entry name" value="PPDK_reg"/>
</dbReference>
<dbReference type="Pfam" id="PF03618">
    <property type="entry name" value="Kinase-PPPase"/>
    <property type="match status" value="1"/>
</dbReference>
<keyword evidence="7" id="KW-1185">Reference proteome</keyword>
<dbReference type="NCBIfam" id="NF003742">
    <property type="entry name" value="PRK05339.1"/>
    <property type="match status" value="1"/>
</dbReference>
<dbReference type="GO" id="GO:0005524">
    <property type="term" value="F:ATP binding"/>
    <property type="evidence" value="ECO:0007669"/>
    <property type="project" value="InterPro"/>
</dbReference>
<gene>
    <name evidence="6" type="ORF">FC07_GL000828</name>
</gene>
<feature type="binding site" evidence="5">
    <location>
        <begin position="150"/>
        <end position="157"/>
    </location>
    <ligand>
        <name>ADP</name>
        <dbReference type="ChEBI" id="CHEBI:456216"/>
    </ligand>
</feature>
<dbReference type="EC" id="2.7.4.27" evidence="5"/>
<dbReference type="RefSeq" id="WP_057905240.1">
    <property type="nucleotide sequence ID" value="NZ_AZDA01000093.1"/>
</dbReference>
<dbReference type="AlphaFoldDB" id="A0A0R1GJI8"/>
<comment type="function">
    <text evidence="5">Bifunctional serine/threonine kinase and phosphorylase involved in the regulation of the pyruvate, phosphate dikinase (PPDK) by catalyzing its phosphorylation/dephosphorylation.</text>
</comment>
<evidence type="ECO:0000313" key="6">
    <source>
        <dbReference type="EMBL" id="KRK34262.1"/>
    </source>
</evidence>
<reference evidence="6 7" key="1">
    <citation type="journal article" date="2015" name="Genome Announc.">
        <title>Expanding the biotechnology potential of lactobacilli through comparative genomics of 213 strains and associated genera.</title>
        <authorList>
            <person name="Sun Z."/>
            <person name="Harris H.M."/>
            <person name="McCann A."/>
            <person name="Guo C."/>
            <person name="Argimon S."/>
            <person name="Zhang W."/>
            <person name="Yang X."/>
            <person name="Jeffery I.B."/>
            <person name="Cooney J.C."/>
            <person name="Kagawa T.F."/>
            <person name="Liu W."/>
            <person name="Song Y."/>
            <person name="Salvetti E."/>
            <person name="Wrobel A."/>
            <person name="Rasinkangas P."/>
            <person name="Parkhill J."/>
            <person name="Rea M.C."/>
            <person name="O'Sullivan O."/>
            <person name="Ritari J."/>
            <person name="Douillard F.P."/>
            <person name="Paul Ross R."/>
            <person name="Yang R."/>
            <person name="Briner A.E."/>
            <person name="Felis G.E."/>
            <person name="de Vos W.M."/>
            <person name="Barrangou R."/>
            <person name="Klaenhammer T.R."/>
            <person name="Caufield P.W."/>
            <person name="Cui Y."/>
            <person name="Zhang H."/>
            <person name="O'Toole P.W."/>
        </authorList>
    </citation>
    <scope>NUCLEOTIDE SEQUENCE [LARGE SCALE GENOMIC DNA]</scope>
    <source>
        <strain evidence="6 7">DSM 20003</strain>
    </source>
</reference>
<organism evidence="6 7">
    <name type="scientific">Loigolactobacillus bifermentans DSM 20003</name>
    <dbReference type="NCBI Taxonomy" id="1423726"/>
    <lineage>
        <taxon>Bacteria</taxon>
        <taxon>Bacillati</taxon>
        <taxon>Bacillota</taxon>
        <taxon>Bacilli</taxon>
        <taxon>Lactobacillales</taxon>
        <taxon>Lactobacillaceae</taxon>
        <taxon>Loigolactobacillus</taxon>
    </lineage>
</organism>
<dbReference type="EMBL" id="AZDA01000093">
    <property type="protein sequence ID" value="KRK34262.1"/>
    <property type="molecule type" value="Genomic_DNA"/>
</dbReference>
<dbReference type="STRING" id="1423726.FC07_GL000828"/>
<accession>A0A0R1GJI8</accession>